<dbReference type="InterPro" id="IPR009003">
    <property type="entry name" value="Peptidase_S1_PA"/>
</dbReference>
<keyword evidence="4" id="KW-1185">Reference proteome</keyword>
<organism evidence="3 4">
    <name type="scientific">Iodidimonas nitroreducens</name>
    <dbReference type="NCBI Taxonomy" id="1236968"/>
    <lineage>
        <taxon>Bacteria</taxon>
        <taxon>Pseudomonadati</taxon>
        <taxon>Pseudomonadota</taxon>
        <taxon>Alphaproteobacteria</taxon>
        <taxon>Iodidimonadales</taxon>
        <taxon>Iodidimonadaceae</taxon>
        <taxon>Iodidimonas</taxon>
    </lineage>
</organism>
<evidence type="ECO:0000256" key="1">
    <source>
        <dbReference type="SAM" id="MobiDB-lite"/>
    </source>
</evidence>
<feature type="region of interest" description="Disordered" evidence="1">
    <location>
        <begin position="70"/>
        <end position="105"/>
    </location>
</feature>
<name>A0A5A7N4X8_9PROT</name>
<feature type="signal peptide" evidence="2">
    <location>
        <begin position="1"/>
        <end position="20"/>
    </location>
</feature>
<protein>
    <recommendedName>
        <fullName evidence="5">Serine protease</fullName>
    </recommendedName>
</protein>
<dbReference type="InterPro" id="IPR043504">
    <property type="entry name" value="Peptidase_S1_PA_chymotrypsin"/>
</dbReference>
<keyword evidence="2" id="KW-0732">Signal</keyword>
<comment type="caution">
    <text evidence="3">The sequence shown here is derived from an EMBL/GenBank/DDBJ whole genome shotgun (WGS) entry which is preliminary data.</text>
</comment>
<feature type="chain" id="PRO_5022789491" description="Serine protease" evidence="2">
    <location>
        <begin position="21"/>
        <end position="105"/>
    </location>
</feature>
<evidence type="ECO:0000256" key="2">
    <source>
        <dbReference type="SAM" id="SignalP"/>
    </source>
</evidence>
<dbReference type="AlphaFoldDB" id="A0A5A7N4X8"/>
<evidence type="ECO:0000313" key="3">
    <source>
        <dbReference type="EMBL" id="GER03178.1"/>
    </source>
</evidence>
<evidence type="ECO:0000313" key="4">
    <source>
        <dbReference type="Proteomes" id="UP000324996"/>
    </source>
</evidence>
<proteinExistence type="predicted"/>
<sequence>MWVGLLAAVIFLATASLSQARQMPESFADLVEKLSPAVVNISSVQNVEATAQRSPFPPGSPFEDFFDEFFDRRQPGQGGDGQAPTRKLQSLGSGFIIDPKAGGDQ</sequence>
<reference evidence="3 4" key="1">
    <citation type="submission" date="2019-09" db="EMBL/GenBank/DDBJ databases">
        <title>NBRP : Genome information of microbial organism related human and environment.</title>
        <authorList>
            <person name="Hattori M."/>
            <person name="Oshima K."/>
            <person name="Inaba H."/>
            <person name="Suda W."/>
            <person name="Sakamoto M."/>
            <person name="Iino T."/>
            <person name="Kitahara M."/>
            <person name="Oshida Y."/>
            <person name="Iida T."/>
            <person name="Kudo T."/>
            <person name="Itoh T."/>
            <person name="Ohkuma M."/>
        </authorList>
    </citation>
    <scope>NUCLEOTIDE SEQUENCE [LARGE SCALE GENOMIC DNA]</scope>
    <source>
        <strain evidence="3 4">Q-1</strain>
    </source>
</reference>
<dbReference type="Proteomes" id="UP000324996">
    <property type="component" value="Unassembled WGS sequence"/>
</dbReference>
<gene>
    <name evidence="3" type="ORF">JCM17846_08600</name>
</gene>
<accession>A0A5A7N4X8</accession>
<dbReference type="Gene3D" id="2.40.10.10">
    <property type="entry name" value="Trypsin-like serine proteases"/>
    <property type="match status" value="1"/>
</dbReference>
<dbReference type="SUPFAM" id="SSF50494">
    <property type="entry name" value="Trypsin-like serine proteases"/>
    <property type="match status" value="1"/>
</dbReference>
<evidence type="ECO:0008006" key="5">
    <source>
        <dbReference type="Google" id="ProtNLM"/>
    </source>
</evidence>
<dbReference type="EMBL" id="BKCN01000003">
    <property type="protein sequence ID" value="GER03178.1"/>
    <property type="molecule type" value="Genomic_DNA"/>
</dbReference>